<evidence type="ECO:0000256" key="10">
    <source>
        <dbReference type="ARBA" id="ARBA00023242"/>
    </source>
</evidence>
<name>A0A914VTT4_9BILA</name>
<dbReference type="PRINTS" id="PR02086">
    <property type="entry name" value="PUTNUCHARBI1"/>
</dbReference>
<keyword evidence="7" id="KW-0540">Nuclease</keyword>
<dbReference type="GO" id="GO:0005737">
    <property type="term" value="C:cytoplasm"/>
    <property type="evidence" value="ECO:0007669"/>
    <property type="project" value="UniProtKB-SubCell"/>
</dbReference>
<keyword evidence="10" id="KW-0539">Nucleus</keyword>
<comment type="cofactor">
    <cofactor evidence="1">
        <name>a divalent metal cation</name>
        <dbReference type="ChEBI" id="CHEBI:60240"/>
    </cofactor>
</comment>
<evidence type="ECO:0000259" key="13">
    <source>
        <dbReference type="Pfam" id="PF13359"/>
    </source>
</evidence>
<evidence type="ECO:0000256" key="9">
    <source>
        <dbReference type="ARBA" id="ARBA00022801"/>
    </source>
</evidence>
<evidence type="ECO:0000256" key="1">
    <source>
        <dbReference type="ARBA" id="ARBA00001968"/>
    </source>
</evidence>
<evidence type="ECO:0000256" key="8">
    <source>
        <dbReference type="ARBA" id="ARBA00022723"/>
    </source>
</evidence>
<dbReference type="AlphaFoldDB" id="A0A914VTT4"/>
<dbReference type="PANTHER" id="PTHR22930:SF286">
    <property type="entry name" value="NUCLEASE HARBI1"/>
    <property type="match status" value="1"/>
</dbReference>
<keyword evidence="6" id="KW-0963">Cytoplasm</keyword>
<dbReference type="PANTHER" id="PTHR22930">
    <property type="match status" value="1"/>
</dbReference>
<feature type="domain" description="DDE Tnp4" evidence="13">
    <location>
        <begin position="156"/>
        <end position="304"/>
    </location>
</feature>
<reference evidence="15" key="1">
    <citation type="submission" date="2022-11" db="UniProtKB">
        <authorList>
            <consortium name="WormBaseParasite"/>
        </authorList>
    </citation>
    <scope>IDENTIFICATION</scope>
</reference>
<dbReference type="Pfam" id="PF13359">
    <property type="entry name" value="DDE_Tnp_4"/>
    <property type="match status" value="1"/>
</dbReference>
<comment type="function">
    <text evidence="12">Transposase-derived protein that may have nuclease activity. Does not have transposase activity.</text>
</comment>
<dbReference type="InterPro" id="IPR045249">
    <property type="entry name" value="HARBI1-like"/>
</dbReference>
<dbReference type="GO" id="GO:0016787">
    <property type="term" value="F:hydrolase activity"/>
    <property type="evidence" value="ECO:0007669"/>
    <property type="project" value="UniProtKB-KW"/>
</dbReference>
<evidence type="ECO:0000256" key="3">
    <source>
        <dbReference type="ARBA" id="ARBA00004496"/>
    </source>
</evidence>
<keyword evidence="14" id="KW-1185">Reference proteome</keyword>
<dbReference type="GO" id="GO:0046872">
    <property type="term" value="F:metal ion binding"/>
    <property type="evidence" value="ECO:0007669"/>
    <property type="project" value="UniProtKB-KW"/>
</dbReference>
<dbReference type="InterPro" id="IPR026103">
    <property type="entry name" value="HARBI1_animal"/>
</dbReference>
<dbReference type="WBParaSite" id="PSAMB.scaffold237size62691.g3600.t1">
    <property type="protein sequence ID" value="PSAMB.scaffold237size62691.g3600.t1"/>
    <property type="gene ID" value="PSAMB.scaffold237size62691.g3600"/>
</dbReference>
<dbReference type="GO" id="GO:0005634">
    <property type="term" value="C:nucleus"/>
    <property type="evidence" value="ECO:0007669"/>
    <property type="project" value="UniProtKB-SubCell"/>
</dbReference>
<evidence type="ECO:0000256" key="7">
    <source>
        <dbReference type="ARBA" id="ARBA00022722"/>
    </source>
</evidence>
<keyword evidence="8" id="KW-0479">Metal-binding</keyword>
<evidence type="ECO:0000313" key="14">
    <source>
        <dbReference type="Proteomes" id="UP000887566"/>
    </source>
</evidence>
<protein>
    <recommendedName>
        <fullName evidence="5">Putative nuclease HARBI1</fullName>
    </recommendedName>
    <alternativeName>
        <fullName evidence="11">Harbinger transposase-derived nuclease</fullName>
    </alternativeName>
</protein>
<proteinExistence type="inferred from homology"/>
<accession>A0A914VTT4</accession>
<organism evidence="14 15">
    <name type="scientific">Plectus sambesii</name>
    <dbReference type="NCBI Taxonomy" id="2011161"/>
    <lineage>
        <taxon>Eukaryota</taxon>
        <taxon>Metazoa</taxon>
        <taxon>Ecdysozoa</taxon>
        <taxon>Nematoda</taxon>
        <taxon>Chromadorea</taxon>
        <taxon>Plectida</taxon>
        <taxon>Plectina</taxon>
        <taxon>Plectoidea</taxon>
        <taxon>Plectidae</taxon>
        <taxon>Plectus</taxon>
    </lineage>
</organism>
<comment type="similarity">
    <text evidence="4">Belongs to the HARBI1 family.</text>
</comment>
<dbReference type="Proteomes" id="UP000887566">
    <property type="component" value="Unplaced"/>
</dbReference>
<comment type="subcellular location">
    <subcellularLocation>
        <location evidence="3">Cytoplasm</location>
    </subcellularLocation>
    <subcellularLocation>
        <location evidence="2">Nucleus</location>
    </subcellularLocation>
</comment>
<evidence type="ECO:0000256" key="4">
    <source>
        <dbReference type="ARBA" id="ARBA00006958"/>
    </source>
</evidence>
<keyword evidence="9" id="KW-0378">Hydrolase</keyword>
<evidence type="ECO:0000256" key="12">
    <source>
        <dbReference type="ARBA" id="ARBA00045850"/>
    </source>
</evidence>
<dbReference type="GO" id="GO:0004518">
    <property type="term" value="F:nuclease activity"/>
    <property type="evidence" value="ECO:0007669"/>
    <property type="project" value="UniProtKB-KW"/>
</dbReference>
<sequence length="348" mass="39056">MEGVLRRLNRDDVVDEAFRRAFRRERVLCDHSNPLEMYDDLNLYLRFRFDRQGIIDLAAMLAPSLNSHTTKGRPIAPVAQVPIALRFYASGSFQTVAGDSVQVSQPTVSRIIHRVSLAVANRLNNFMAYPTAPTEVACIRQQFFEIAGFPGIVGVVDGTQIKIKAPSANEIDYVGRKGGHTINVHRVGLPDDSLSHVLAKYPGSAHDARIFWKSFLYADLVAGRKQGRSIGDSVYALSYFLLKPLPNPMIVPEERYQQPLLTTRATVECAFGQLKGRWNCLHQELRYSPDRSGAIVVACFALHNYAVMRRLLNIPLLDDGIIVVENVTDVRVHDGRARQMQIIHQCFS</sequence>
<evidence type="ECO:0000256" key="2">
    <source>
        <dbReference type="ARBA" id="ARBA00004123"/>
    </source>
</evidence>
<evidence type="ECO:0000313" key="15">
    <source>
        <dbReference type="WBParaSite" id="PSAMB.scaffold237size62691.g3600.t1"/>
    </source>
</evidence>
<evidence type="ECO:0000256" key="5">
    <source>
        <dbReference type="ARBA" id="ARBA00015519"/>
    </source>
</evidence>
<evidence type="ECO:0000256" key="6">
    <source>
        <dbReference type="ARBA" id="ARBA00022490"/>
    </source>
</evidence>
<dbReference type="InterPro" id="IPR027806">
    <property type="entry name" value="HARBI1_dom"/>
</dbReference>
<evidence type="ECO:0000256" key="11">
    <source>
        <dbReference type="ARBA" id="ARBA00030126"/>
    </source>
</evidence>